<organism evidence="2 3">
    <name type="scientific">Corynespora cassiicola Philippines</name>
    <dbReference type="NCBI Taxonomy" id="1448308"/>
    <lineage>
        <taxon>Eukaryota</taxon>
        <taxon>Fungi</taxon>
        <taxon>Dikarya</taxon>
        <taxon>Ascomycota</taxon>
        <taxon>Pezizomycotina</taxon>
        <taxon>Dothideomycetes</taxon>
        <taxon>Pleosporomycetidae</taxon>
        <taxon>Pleosporales</taxon>
        <taxon>Corynesporascaceae</taxon>
        <taxon>Corynespora</taxon>
    </lineage>
</organism>
<evidence type="ECO:0000256" key="1">
    <source>
        <dbReference type="SAM" id="MobiDB-lite"/>
    </source>
</evidence>
<reference evidence="2 3" key="1">
    <citation type="journal article" date="2018" name="Front. Microbiol.">
        <title>Genome-Wide Analysis of Corynespora cassiicola Leaf Fall Disease Putative Effectors.</title>
        <authorList>
            <person name="Lopez D."/>
            <person name="Ribeiro S."/>
            <person name="Label P."/>
            <person name="Fumanal B."/>
            <person name="Venisse J.S."/>
            <person name="Kohler A."/>
            <person name="de Oliveira R.R."/>
            <person name="Labutti K."/>
            <person name="Lipzen A."/>
            <person name="Lail K."/>
            <person name="Bauer D."/>
            <person name="Ohm R.A."/>
            <person name="Barry K.W."/>
            <person name="Spatafora J."/>
            <person name="Grigoriev I.V."/>
            <person name="Martin F.M."/>
            <person name="Pujade-Renaud V."/>
        </authorList>
    </citation>
    <scope>NUCLEOTIDE SEQUENCE [LARGE SCALE GENOMIC DNA]</scope>
    <source>
        <strain evidence="2 3">Philippines</strain>
    </source>
</reference>
<accession>A0A2T2PBY5</accession>
<sequence>MFTDSSSDFTPHKTTPAITPLGKVKPGPVPIPMYTPDASALLPRRTMSPQSPDKEQSPPPCNDKPMIHGPYPALSLSNWELHISDKCVTICGHVIGTGANRKQCGHVSATYNKFIKHLQTHWKEICEHLTDDDDTIEINEIKEAKNEYYRLGGGMDISLFKNHGEMAERRENMRRAWLDKNAVPSMGPTQPTQIQVAKMYSSPLFVTPDESRQVSRQASSGTTANSTKTTSHKEDSHILGLRLQLATARRVELELELELAILRSKH</sequence>
<feature type="region of interest" description="Disordered" evidence="1">
    <location>
        <begin position="209"/>
        <end position="238"/>
    </location>
</feature>
<dbReference type="Proteomes" id="UP000240883">
    <property type="component" value="Unassembled WGS sequence"/>
</dbReference>
<feature type="compositionally biased region" description="Polar residues" evidence="1">
    <location>
        <begin position="1"/>
        <end position="17"/>
    </location>
</feature>
<evidence type="ECO:0000313" key="3">
    <source>
        <dbReference type="Proteomes" id="UP000240883"/>
    </source>
</evidence>
<feature type="region of interest" description="Disordered" evidence="1">
    <location>
        <begin position="1"/>
        <end position="63"/>
    </location>
</feature>
<evidence type="ECO:0000313" key="2">
    <source>
        <dbReference type="EMBL" id="PSN75172.1"/>
    </source>
</evidence>
<name>A0A2T2PBY5_CORCC</name>
<feature type="compositionally biased region" description="Polar residues" evidence="1">
    <location>
        <begin position="214"/>
        <end position="229"/>
    </location>
</feature>
<keyword evidence="3" id="KW-1185">Reference proteome</keyword>
<dbReference type="AlphaFoldDB" id="A0A2T2PBY5"/>
<dbReference type="EMBL" id="KZ678128">
    <property type="protein sequence ID" value="PSN75172.1"/>
    <property type="molecule type" value="Genomic_DNA"/>
</dbReference>
<protein>
    <submittedName>
        <fullName evidence="2">Uncharacterized protein</fullName>
    </submittedName>
</protein>
<proteinExistence type="predicted"/>
<gene>
    <name evidence="2" type="ORF">BS50DRAFT_643839</name>
</gene>